<gene>
    <name evidence="2" type="ORF">NWE54_09310</name>
</gene>
<feature type="compositionally biased region" description="Basic and acidic residues" evidence="1">
    <location>
        <begin position="152"/>
        <end position="165"/>
    </location>
</feature>
<accession>A0A9E7ZXA9</accession>
<evidence type="ECO:0008006" key="3">
    <source>
        <dbReference type="Google" id="ProtNLM"/>
    </source>
</evidence>
<dbReference type="AlphaFoldDB" id="A0A9E7ZXA9"/>
<reference evidence="2" key="1">
    <citation type="submission" date="2022-08" db="EMBL/GenBank/DDBJ databases">
        <title>Complete Genome Sequences of 2 Bosea sp. soil isolates.</title>
        <authorList>
            <person name="Alvarez Arevalo M."/>
            <person name="Sterndorff E.B."/>
            <person name="Faurdal D."/>
            <person name="Joergensen T.S."/>
            <person name="Weber T."/>
        </authorList>
    </citation>
    <scope>NUCLEOTIDE SEQUENCE</scope>
    <source>
        <strain evidence="2">NBC_00436</strain>
    </source>
</reference>
<evidence type="ECO:0000313" key="2">
    <source>
        <dbReference type="EMBL" id="UZF88956.1"/>
    </source>
</evidence>
<organism evidence="2">
    <name type="scientific">Bosea sp. NBC_00436</name>
    <dbReference type="NCBI Taxonomy" id="2969620"/>
    <lineage>
        <taxon>Bacteria</taxon>
        <taxon>Pseudomonadati</taxon>
        <taxon>Pseudomonadota</taxon>
        <taxon>Alphaproteobacteria</taxon>
        <taxon>Hyphomicrobiales</taxon>
        <taxon>Boseaceae</taxon>
        <taxon>Bosea</taxon>
    </lineage>
</organism>
<sequence length="301" mass="34863">MAGRERNDIEIRDDEEGPGAIVSFPFDAAAVERFREAFPRARWNDDLAAWRIPGTTAMLRTARWLDHELPSAFGLADQRGRDSFSFDPIVSRYLEVADEFVVRTPYSRTVVEELRAVPWAWWNGEDKAWHVPYRSVDELRRRWPVIEAAAERSEPDARRQRRDAAKSAPEYEDIKATEAERRRRRYPVPASELPPLDRVLMSHEGPLVVLEVTGEVVPAETAARHYTWSSGQPDDLVWALWRRPTHDELVKTWPARHPAAVSALLRGWWQPTLEELRIARRAARSLERAQETRRTSQSSRD</sequence>
<name>A0A9E7ZXA9_9HYPH</name>
<protein>
    <recommendedName>
        <fullName evidence="3">HARP domain-containing protein</fullName>
    </recommendedName>
</protein>
<proteinExistence type="predicted"/>
<evidence type="ECO:0000256" key="1">
    <source>
        <dbReference type="SAM" id="MobiDB-lite"/>
    </source>
</evidence>
<feature type="region of interest" description="Disordered" evidence="1">
    <location>
        <begin position="152"/>
        <end position="174"/>
    </location>
</feature>
<dbReference type="EMBL" id="CP102774">
    <property type="protein sequence ID" value="UZF88956.1"/>
    <property type="molecule type" value="Genomic_DNA"/>
</dbReference>